<dbReference type="InterPro" id="IPR003593">
    <property type="entry name" value="AAA+_ATPase"/>
</dbReference>
<dbReference type="Gene3D" id="3.40.50.300">
    <property type="entry name" value="P-loop containing nucleotide triphosphate hydrolases"/>
    <property type="match status" value="1"/>
</dbReference>
<keyword evidence="4" id="KW-0813">Transport</keyword>
<dbReference type="InterPro" id="IPR036640">
    <property type="entry name" value="ABC1_TM_sf"/>
</dbReference>
<keyword evidence="9 11" id="KW-1133">Transmembrane helix</keyword>
<dbReference type="PROSITE" id="PS00675">
    <property type="entry name" value="SIGMA54_INTERACT_1"/>
    <property type="match status" value="1"/>
</dbReference>
<dbReference type="Gene3D" id="1.20.1560.10">
    <property type="entry name" value="ABC transporter type 1, transmembrane domain"/>
    <property type="match status" value="1"/>
</dbReference>
<dbReference type="Proteomes" id="UP000184476">
    <property type="component" value="Unassembled WGS sequence"/>
</dbReference>
<evidence type="ECO:0000256" key="9">
    <source>
        <dbReference type="ARBA" id="ARBA00022989"/>
    </source>
</evidence>
<accession>A0A1M4Z369</accession>
<dbReference type="PANTHER" id="PTHR43166:SF9">
    <property type="entry name" value="GLUTAMATE_ASPARTATE IMPORT ATP-BINDING PROTEIN GLTL"/>
    <property type="match status" value="1"/>
</dbReference>
<evidence type="ECO:0000256" key="2">
    <source>
        <dbReference type="ARBA" id="ARBA00004651"/>
    </source>
</evidence>
<keyword evidence="5" id="KW-1003">Cell membrane</keyword>
<dbReference type="PANTHER" id="PTHR43166">
    <property type="entry name" value="AMINO ACID IMPORT ATP-BINDING PROTEIN"/>
    <property type="match status" value="1"/>
</dbReference>
<dbReference type="GO" id="GO:0005886">
    <property type="term" value="C:plasma membrane"/>
    <property type="evidence" value="ECO:0007669"/>
    <property type="project" value="UniProtKB-SubCell"/>
</dbReference>
<feature type="transmembrane region" description="Helical" evidence="11">
    <location>
        <begin position="80"/>
        <end position="102"/>
    </location>
</feature>
<evidence type="ECO:0000256" key="6">
    <source>
        <dbReference type="ARBA" id="ARBA00022692"/>
    </source>
</evidence>
<keyword evidence="6 11" id="KW-0812">Transmembrane</keyword>
<dbReference type="InterPro" id="IPR050086">
    <property type="entry name" value="MetN_ABC_transporter-like"/>
</dbReference>
<dbReference type="GO" id="GO:0005524">
    <property type="term" value="F:ATP binding"/>
    <property type="evidence" value="ECO:0007669"/>
    <property type="project" value="UniProtKB-KW"/>
</dbReference>
<dbReference type="PROSITE" id="PS50893">
    <property type="entry name" value="ABC_TRANSPORTER_2"/>
    <property type="match status" value="1"/>
</dbReference>
<feature type="transmembrane region" description="Helical" evidence="11">
    <location>
        <begin position="158"/>
        <end position="177"/>
    </location>
</feature>
<proteinExistence type="inferred from homology"/>
<organism evidence="13 14">
    <name type="scientific">Seinonella peptonophila</name>
    <dbReference type="NCBI Taxonomy" id="112248"/>
    <lineage>
        <taxon>Bacteria</taxon>
        <taxon>Bacillati</taxon>
        <taxon>Bacillota</taxon>
        <taxon>Bacilli</taxon>
        <taxon>Bacillales</taxon>
        <taxon>Thermoactinomycetaceae</taxon>
        <taxon>Seinonella</taxon>
    </lineage>
</organism>
<evidence type="ECO:0000313" key="14">
    <source>
        <dbReference type="Proteomes" id="UP000184476"/>
    </source>
</evidence>
<feature type="transmembrane region" description="Helical" evidence="11">
    <location>
        <begin position="293"/>
        <end position="312"/>
    </location>
</feature>
<dbReference type="RefSeq" id="WP_073155250.1">
    <property type="nucleotide sequence ID" value="NZ_FQVL01000008.1"/>
</dbReference>
<dbReference type="GO" id="GO:0016887">
    <property type="term" value="F:ATP hydrolysis activity"/>
    <property type="evidence" value="ECO:0007669"/>
    <property type="project" value="InterPro"/>
</dbReference>
<dbReference type="STRING" id="112248.SAMN05444392_10813"/>
<dbReference type="SUPFAM" id="SSF90123">
    <property type="entry name" value="ABC transporter transmembrane region"/>
    <property type="match status" value="1"/>
</dbReference>
<feature type="domain" description="ABC transporter" evidence="12">
    <location>
        <begin position="383"/>
        <end position="661"/>
    </location>
</feature>
<evidence type="ECO:0000313" key="13">
    <source>
        <dbReference type="EMBL" id="SHF12513.1"/>
    </source>
</evidence>
<dbReference type="InterPro" id="IPR025662">
    <property type="entry name" value="Sigma_54_int_dom_ATP-bd_1"/>
</dbReference>
<evidence type="ECO:0000256" key="8">
    <source>
        <dbReference type="ARBA" id="ARBA00022840"/>
    </source>
</evidence>
<keyword evidence="7" id="KW-0547">Nucleotide-binding</keyword>
<sequence length="662" mass="74016">MPRLFGLFHKIKETVLKNNKVDERDDEQAVTSATKEVKSSINANKRLFITVLMMTVIEAVAAALIEVSRGQLVKNQTSTAVLAITGVVLTQNWLMLAFYATLKPLAAHMDQYLFIRVFDSISAATRNSLARFHERFGPTTHNMVSSLTRAYATDYPNIFNGAIIILGQMVVIGWAFGLKYLCIAVLGVVSIFALTPIQVWVDRKLANEQKRIENEKNSHFNEIVKSIKVHQTMGTLKVKRNEQEQLHQKAIRLQFKYLLPSILCTGVGRLLPVFITVSWSLLEVLRDNLHPGMLVMLYGLLYTSMLVTYTSLQVFRNLKGNLWGQLTHFGTARSLPSTPTGMEVIAESTDFRVPAPFRVERSTEHDAEERQSPTSTIFFSRGLMAENLKRYRSLPPEVRIDPTVGLLVRSGATLVIIGESGSGKTTLLDAITGNLTPEELLGGEVQYRTSDNRWVNRSEIKCPNDSIIPIPQEANEFWVTGTVEDNLMLPFLWLKQFPPEKSERIIRAALRVAGLPDEADIESAKQAIVQKALQVVRLSETKLHQKGASGGERTRTVVARAVVRMYLVIAVEKHRPIMVADEITSNLDPKSKREMMEGLDQETDRLGVTFVITTHDEKVIPGTATGIVLGSVDEGTFAIVAVGPVNVLRRMDETYRNIYDIS</sequence>
<evidence type="ECO:0000256" key="10">
    <source>
        <dbReference type="ARBA" id="ARBA00023136"/>
    </source>
</evidence>
<dbReference type="SMART" id="SM00382">
    <property type="entry name" value="AAA"/>
    <property type="match status" value="1"/>
</dbReference>
<evidence type="ECO:0000256" key="3">
    <source>
        <dbReference type="ARBA" id="ARBA00005417"/>
    </source>
</evidence>
<evidence type="ECO:0000259" key="12">
    <source>
        <dbReference type="PROSITE" id="PS50893"/>
    </source>
</evidence>
<dbReference type="OrthoDB" id="40849at2"/>
<dbReference type="AlphaFoldDB" id="A0A1M4Z369"/>
<gene>
    <name evidence="13" type="ORF">SAMN05444392_10813</name>
</gene>
<evidence type="ECO:0000256" key="7">
    <source>
        <dbReference type="ARBA" id="ARBA00022741"/>
    </source>
</evidence>
<dbReference type="InterPro" id="IPR027417">
    <property type="entry name" value="P-loop_NTPase"/>
</dbReference>
<keyword evidence="14" id="KW-1185">Reference proteome</keyword>
<dbReference type="InterPro" id="IPR003439">
    <property type="entry name" value="ABC_transporter-like_ATP-bd"/>
</dbReference>
<dbReference type="Pfam" id="PF00005">
    <property type="entry name" value="ABC_tran"/>
    <property type="match status" value="1"/>
</dbReference>
<feature type="transmembrane region" description="Helical" evidence="11">
    <location>
        <begin position="183"/>
        <end position="201"/>
    </location>
</feature>
<comment type="subcellular location">
    <subcellularLocation>
        <location evidence="2">Cell membrane</location>
        <topology evidence="2">Multi-pass membrane protein</topology>
    </subcellularLocation>
    <subcellularLocation>
        <location evidence="1">Cell membrane</location>
        <topology evidence="1">Peripheral membrane protein</topology>
    </subcellularLocation>
</comment>
<name>A0A1M4Z369_9BACL</name>
<reference evidence="13 14" key="1">
    <citation type="submission" date="2016-11" db="EMBL/GenBank/DDBJ databases">
        <authorList>
            <person name="Jaros S."/>
            <person name="Januszkiewicz K."/>
            <person name="Wedrychowicz H."/>
        </authorList>
    </citation>
    <scope>NUCLEOTIDE SEQUENCE [LARGE SCALE GENOMIC DNA]</scope>
    <source>
        <strain evidence="13 14">DSM 44666</strain>
    </source>
</reference>
<keyword evidence="8" id="KW-0067">ATP-binding</keyword>
<feature type="transmembrane region" description="Helical" evidence="11">
    <location>
        <begin position="47"/>
        <end position="68"/>
    </location>
</feature>
<evidence type="ECO:0000256" key="1">
    <source>
        <dbReference type="ARBA" id="ARBA00004202"/>
    </source>
</evidence>
<evidence type="ECO:0000256" key="4">
    <source>
        <dbReference type="ARBA" id="ARBA00022448"/>
    </source>
</evidence>
<evidence type="ECO:0000256" key="5">
    <source>
        <dbReference type="ARBA" id="ARBA00022475"/>
    </source>
</evidence>
<dbReference type="EMBL" id="FQVL01000008">
    <property type="protein sequence ID" value="SHF12513.1"/>
    <property type="molecule type" value="Genomic_DNA"/>
</dbReference>
<evidence type="ECO:0000256" key="11">
    <source>
        <dbReference type="SAM" id="Phobius"/>
    </source>
</evidence>
<keyword evidence="10 11" id="KW-0472">Membrane</keyword>
<feature type="transmembrane region" description="Helical" evidence="11">
    <location>
        <begin position="257"/>
        <end position="281"/>
    </location>
</feature>
<protein>
    <submittedName>
        <fullName evidence="13">ABC transporter</fullName>
    </submittedName>
</protein>
<comment type="similarity">
    <text evidence="3">Belongs to the ABC transporter superfamily.</text>
</comment>
<dbReference type="SUPFAM" id="SSF52540">
    <property type="entry name" value="P-loop containing nucleoside triphosphate hydrolases"/>
    <property type="match status" value="1"/>
</dbReference>